<gene>
    <name evidence="1" type="ORF">WMSIL1_LOCUS8993</name>
</gene>
<organism evidence="1 2">
    <name type="scientific">Hymenolepis diminuta</name>
    <name type="common">Rat tapeworm</name>
    <dbReference type="NCBI Taxonomy" id="6216"/>
    <lineage>
        <taxon>Eukaryota</taxon>
        <taxon>Metazoa</taxon>
        <taxon>Spiralia</taxon>
        <taxon>Lophotrochozoa</taxon>
        <taxon>Platyhelminthes</taxon>
        <taxon>Cestoda</taxon>
        <taxon>Eucestoda</taxon>
        <taxon>Cyclophyllidea</taxon>
        <taxon>Hymenolepididae</taxon>
        <taxon>Hymenolepis</taxon>
    </lineage>
</organism>
<evidence type="ECO:0000313" key="1">
    <source>
        <dbReference type="EMBL" id="VUZ49998.1"/>
    </source>
</evidence>
<protein>
    <submittedName>
        <fullName evidence="1">Uncharacterized protein</fullName>
    </submittedName>
</protein>
<name>A0A564YTI5_HYMDI</name>
<dbReference type="AlphaFoldDB" id="A0A564YTI5"/>
<accession>A0A564YTI5</accession>
<evidence type="ECO:0000313" key="2">
    <source>
        <dbReference type="Proteomes" id="UP000321570"/>
    </source>
</evidence>
<dbReference type="Proteomes" id="UP000321570">
    <property type="component" value="Unassembled WGS sequence"/>
</dbReference>
<proteinExistence type="predicted"/>
<reference evidence="1 2" key="1">
    <citation type="submission" date="2019-07" db="EMBL/GenBank/DDBJ databases">
        <authorList>
            <person name="Jastrzebski P J."/>
            <person name="Paukszto L."/>
            <person name="Jastrzebski P J."/>
        </authorList>
    </citation>
    <scope>NUCLEOTIDE SEQUENCE [LARGE SCALE GENOMIC DNA]</scope>
    <source>
        <strain evidence="1 2">WMS-il1</strain>
    </source>
</reference>
<keyword evidence="2" id="KW-1185">Reference proteome</keyword>
<dbReference type="EMBL" id="CABIJS010000344">
    <property type="protein sequence ID" value="VUZ49998.1"/>
    <property type="molecule type" value="Genomic_DNA"/>
</dbReference>
<sequence length="167" mass="18448">MKIGTKKQRVIGCNHDPPFCASGKKLSINSILDNASDLGFLVDPSSACWRVCSCTGLVPHVATKSPAVALIVITCRDPKHDLEHPCYPIFLYHPPISLGLSDVIPIVIIRRERTDVGYSILTEPYMFTYSLCKYTLVVPGQLSTNFAYHNLTSPDPVILDRFGLKNS</sequence>